<keyword evidence="3 10" id="KW-0813">Transport</keyword>
<keyword evidence="4 10" id="KW-0812">Transmembrane</keyword>
<feature type="transmembrane region" description="Helical" evidence="10">
    <location>
        <begin position="372"/>
        <end position="393"/>
    </location>
</feature>
<comment type="similarity">
    <text evidence="2 10">Belongs to the CorA metal ion transporter (MIT) (TC 1.A.35.5) family.</text>
</comment>
<gene>
    <name evidence="13" type="ORF">LUZ63_003350</name>
</gene>
<evidence type="ECO:0000256" key="6">
    <source>
        <dbReference type="ARBA" id="ARBA00022989"/>
    </source>
</evidence>
<evidence type="ECO:0000256" key="3">
    <source>
        <dbReference type="ARBA" id="ARBA00022448"/>
    </source>
</evidence>
<dbReference type="PANTHER" id="PTHR13890:SF26">
    <property type="entry name" value="MAGNESIUM TRANSPORTER MRS2-1"/>
    <property type="match status" value="1"/>
</dbReference>
<keyword evidence="14" id="KW-1185">Reference proteome</keyword>
<evidence type="ECO:0000256" key="11">
    <source>
        <dbReference type="SAM" id="Coils"/>
    </source>
</evidence>
<evidence type="ECO:0000256" key="4">
    <source>
        <dbReference type="ARBA" id="ARBA00022692"/>
    </source>
</evidence>
<dbReference type="InterPro" id="IPR002523">
    <property type="entry name" value="MgTranspt_CorA/ZnTranspt_ZntB"/>
</dbReference>
<dbReference type="AlphaFoldDB" id="A0A9Q0HYW5"/>
<organism evidence="13 14">
    <name type="scientific">Rhynchospora breviuscula</name>
    <dbReference type="NCBI Taxonomy" id="2022672"/>
    <lineage>
        <taxon>Eukaryota</taxon>
        <taxon>Viridiplantae</taxon>
        <taxon>Streptophyta</taxon>
        <taxon>Embryophyta</taxon>
        <taxon>Tracheophyta</taxon>
        <taxon>Spermatophyta</taxon>
        <taxon>Magnoliopsida</taxon>
        <taxon>Liliopsida</taxon>
        <taxon>Poales</taxon>
        <taxon>Cyperaceae</taxon>
        <taxon>Cyperoideae</taxon>
        <taxon>Rhynchosporeae</taxon>
        <taxon>Rhynchospora</taxon>
    </lineage>
</organism>
<evidence type="ECO:0000256" key="9">
    <source>
        <dbReference type="ARBA" id="ARBA00059335"/>
    </source>
</evidence>
<dbReference type="Pfam" id="PF01544">
    <property type="entry name" value="CorA"/>
    <property type="match status" value="1"/>
</dbReference>
<dbReference type="Proteomes" id="UP001151287">
    <property type="component" value="Unassembled WGS sequence"/>
</dbReference>
<feature type="compositionally biased region" description="Low complexity" evidence="12">
    <location>
        <begin position="282"/>
        <end position="292"/>
    </location>
</feature>
<dbReference type="InterPro" id="IPR045863">
    <property type="entry name" value="CorA_TM1_TM2"/>
</dbReference>
<comment type="caution">
    <text evidence="13">The sequence shown here is derived from an EMBL/GenBank/DDBJ whole genome shotgun (WGS) entry which is preliminary data.</text>
</comment>
<evidence type="ECO:0000256" key="7">
    <source>
        <dbReference type="ARBA" id="ARBA00023065"/>
    </source>
</evidence>
<feature type="region of interest" description="Disordered" evidence="12">
    <location>
        <begin position="1"/>
        <end position="57"/>
    </location>
</feature>
<dbReference type="EMBL" id="JAMQYH010000001">
    <property type="protein sequence ID" value="KAJ1703571.1"/>
    <property type="molecule type" value="Genomic_DNA"/>
</dbReference>
<dbReference type="GO" id="GO:0015095">
    <property type="term" value="F:magnesium ion transmembrane transporter activity"/>
    <property type="evidence" value="ECO:0007669"/>
    <property type="project" value="TreeGrafter"/>
</dbReference>
<dbReference type="SUPFAM" id="SSF144083">
    <property type="entry name" value="Magnesium transport protein CorA, transmembrane region"/>
    <property type="match status" value="1"/>
</dbReference>
<keyword evidence="7 10" id="KW-0406">Ion transport</keyword>
<evidence type="ECO:0000256" key="8">
    <source>
        <dbReference type="ARBA" id="ARBA00023136"/>
    </source>
</evidence>
<evidence type="ECO:0000256" key="5">
    <source>
        <dbReference type="ARBA" id="ARBA00022842"/>
    </source>
</evidence>
<feature type="region of interest" description="Disordered" evidence="12">
    <location>
        <begin position="282"/>
        <end position="308"/>
    </location>
</feature>
<evidence type="ECO:0000256" key="12">
    <source>
        <dbReference type="SAM" id="MobiDB-lite"/>
    </source>
</evidence>
<sequence>MAAEPLLRRINPSTPTHITTSSSSPSLPRPSSSSAFNSRRSAFPSNPSTHKKRSTTGPRSWIRVDAVSGASSILEADKLSIMRRCDLPARDLRLLDPLFVYPSAILGREKAIVVNLEQIRCIITADELLLLNSLDSYVLQYTVELQRRMAAAAEAEATGAEASDRLPFEFRALELALEVACNYLDSQAAELEIEAYPLLDELTSKISTLNLERVRRLKSRLVALTRRVQKVREEIEHLMDDDGDMAEMYLTEKKHHMLETSFLGDHPAFAYSSAPGAGISVSAPVSPASSPSDSHKLEKTLSISRSRQDSVRSSENAIEHIQELEMLLEAYFVMIDSTLNKLTSLKEYIDDTEDFINIQLDNVRNQLIQFELLLTTATFVVAIFGVIAGIFGMNFEIPFFQQTSAFQWVLIISGLGGFSIFAFFLWFLKCRRLMPL</sequence>
<evidence type="ECO:0000256" key="2">
    <source>
        <dbReference type="ARBA" id="ARBA00007535"/>
    </source>
</evidence>
<evidence type="ECO:0000256" key="1">
    <source>
        <dbReference type="ARBA" id="ARBA00004141"/>
    </source>
</evidence>
<keyword evidence="11" id="KW-0175">Coiled coil</keyword>
<feature type="transmembrane region" description="Helical" evidence="10">
    <location>
        <begin position="405"/>
        <end position="428"/>
    </location>
</feature>
<dbReference type="CDD" id="cd12823">
    <property type="entry name" value="Mrs2_Mfm1p-like"/>
    <property type="match status" value="1"/>
</dbReference>
<evidence type="ECO:0000256" key="10">
    <source>
        <dbReference type="RuleBase" id="RU366041"/>
    </source>
</evidence>
<dbReference type="PANTHER" id="PTHR13890">
    <property type="entry name" value="RNA SPLICING PROTEIN MRS2, MITOCHONDRIAL"/>
    <property type="match status" value="1"/>
</dbReference>
<proteinExistence type="inferred from homology"/>
<reference evidence="13" key="1">
    <citation type="journal article" date="2022" name="Cell">
        <title>Repeat-based holocentromeres influence genome architecture and karyotype evolution.</title>
        <authorList>
            <person name="Hofstatter P.G."/>
            <person name="Thangavel G."/>
            <person name="Lux T."/>
            <person name="Neumann P."/>
            <person name="Vondrak T."/>
            <person name="Novak P."/>
            <person name="Zhang M."/>
            <person name="Costa L."/>
            <person name="Castellani M."/>
            <person name="Scott A."/>
            <person name="Toegelov H."/>
            <person name="Fuchs J."/>
            <person name="Mata-Sucre Y."/>
            <person name="Dias Y."/>
            <person name="Vanzela A.L.L."/>
            <person name="Huettel B."/>
            <person name="Almeida C.C.S."/>
            <person name="Simkova H."/>
            <person name="Souza G."/>
            <person name="Pedrosa-Harand A."/>
            <person name="Macas J."/>
            <person name="Mayer K.F.X."/>
            <person name="Houben A."/>
            <person name="Marques A."/>
        </authorList>
    </citation>
    <scope>NUCLEOTIDE SEQUENCE</scope>
    <source>
        <strain evidence="13">RhyBre1mFocal</strain>
    </source>
</reference>
<dbReference type="Pfam" id="PF22099">
    <property type="entry name" value="MRS2-like"/>
    <property type="match status" value="1"/>
</dbReference>
<dbReference type="FunFam" id="2.40.128.330:FF:000001">
    <property type="entry name" value="Magnesium transporter MRS2-1"/>
    <property type="match status" value="1"/>
</dbReference>
<accession>A0A9Q0HYW5</accession>
<comment type="function">
    <text evidence="9 10">Magnesium transporter that may mediate the influx of magnesium.</text>
</comment>
<feature type="compositionally biased region" description="Low complexity" evidence="12">
    <location>
        <begin position="10"/>
        <end position="45"/>
    </location>
</feature>
<keyword evidence="6 10" id="KW-1133">Transmembrane helix</keyword>
<comment type="subcellular location">
    <subcellularLocation>
        <location evidence="1 10">Membrane</location>
        <topology evidence="1 10">Multi-pass membrane protein</topology>
    </subcellularLocation>
</comment>
<protein>
    <recommendedName>
        <fullName evidence="10">Magnesium transporter</fullName>
    </recommendedName>
</protein>
<dbReference type="InterPro" id="IPR039204">
    <property type="entry name" value="MRS2-like"/>
</dbReference>
<dbReference type="Gene3D" id="2.40.128.330">
    <property type="match status" value="1"/>
</dbReference>
<keyword evidence="5 10" id="KW-0460">Magnesium</keyword>
<evidence type="ECO:0000313" key="14">
    <source>
        <dbReference type="Proteomes" id="UP001151287"/>
    </source>
</evidence>
<dbReference type="OrthoDB" id="10251508at2759"/>
<dbReference type="Gene3D" id="1.20.58.340">
    <property type="entry name" value="Magnesium transport protein CorA, transmembrane region"/>
    <property type="match status" value="2"/>
</dbReference>
<dbReference type="FunFam" id="1.20.58.340:FF:000009">
    <property type="entry name" value="Magnesium transporter MRS2-1"/>
    <property type="match status" value="1"/>
</dbReference>
<evidence type="ECO:0000313" key="13">
    <source>
        <dbReference type="EMBL" id="KAJ1703571.1"/>
    </source>
</evidence>
<dbReference type="GO" id="GO:0016020">
    <property type="term" value="C:membrane"/>
    <property type="evidence" value="ECO:0007669"/>
    <property type="project" value="UniProtKB-SubCell"/>
</dbReference>
<name>A0A9Q0HYW5_9POAL</name>
<keyword evidence="8 10" id="KW-0472">Membrane</keyword>
<feature type="coiled-coil region" evidence="11">
    <location>
        <begin position="214"/>
        <end position="241"/>
    </location>
</feature>